<keyword evidence="1 7" id="KW-0723">Serine/threonine-protein kinase</keyword>
<dbReference type="InterPro" id="IPR000961">
    <property type="entry name" value="AGC-kinase_C"/>
</dbReference>
<evidence type="ECO:0000256" key="8">
    <source>
        <dbReference type="SAM" id="MobiDB-lite"/>
    </source>
</evidence>
<dbReference type="PROSITE" id="PS50011">
    <property type="entry name" value="PROTEIN_KINASE_DOM"/>
    <property type="match status" value="1"/>
</dbReference>
<evidence type="ECO:0000313" key="21">
    <source>
        <dbReference type="Proteomes" id="UP000663866"/>
    </source>
</evidence>
<evidence type="ECO:0000313" key="19">
    <source>
        <dbReference type="EMBL" id="CAF4020233.1"/>
    </source>
</evidence>
<dbReference type="EMBL" id="CAJNOV010011669">
    <property type="protein sequence ID" value="CAF1456667.1"/>
    <property type="molecule type" value="Genomic_DNA"/>
</dbReference>
<evidence type="ECO:0000313" key="18">
    <source>
        <dbReference type="EMBL" id="CAF3958206.1"/>
    </source>
</evidence>
<comment type="caution">
    <text evidence="19">The sequence shown here is derived from an EMBL/GenBank/DDBJ whole genome shotgun (WGS) entry which is preliminary data.</text>
</comment>
<dbReference type="Proteomes" id="UP000663855">
    <property type="component" value="Unassembled WGS sequence"/>
</dbReference>
<dbReference type="InterPro" id="IPR000719">
    <property type="entry name" value="Prot_kinase_dom"/>
</dbReference>
<proteinExistence type="inferred from homology"/>
<feature type="domain" description="Protein kinase" evidence="9">
    <location>
        <begin position="58"/>
        <end position="313"/>
    </location>
</feature>
<dbReference type="PROSITE" id="PS00108">
    <property type="entry name" value="PROTEIN_KINASE_ST"/>
    <property type="match status" value="1"/>
</dbReference>
<dbReference type="GO" id="GO:0004691">
    <property type="term" value="F:cAMP-dependent protein kinase activity"/>
    <property type="evidence" value="ECO:0007669"/>
    <property type="project" value="TreeGrafter"/>
</dbReference>
<dbReference type="Proteomes" id="UP000663887">
    <property type="component" value="Unassembled WGS sequence"/>
</dbReference>
<evidence type="ECO:0000313" key="14">
    <source>
        <dbReference type="EMBL" id="CAF2062439.1"/>
    </source>
</evidence>
<dbReference type="SUPFAM" id="SSF56112">
    <property type="entry name" value="Protein kinase-like (PK-like)"/>
    <property type="match status" value="1"/>
</dbReference>
<dbReference type="InterPro" id="IPR017441">
    <property type="entry name" value="Protein_kinase_ATP_BS"/>
</dbReference>
<keyword evidence="3 6" id="KW-0547">Nucleotide-binding</keyword>
<accession>A0A819PY78</accession>
<evidence type="ECO:0000313" key="16">
    <source>
        <dbReference type="EMBL" id="CAF3815451.1"/>
    </source>
</evidence>
<dbReference type="FunFam" id="1.10.510.10:FF:000210">
    <property type="entry name" value="Non-specific serine/threonine protein kinase"/>
    <property type="match status" value="1"/>
</dbReference>
<evidence type="ECO:0000313" key="11">
    <source>
        <dbReference type="EMBL" id="CAF1351446.1"/>
    </source>
</evidence>
<feature type="binding site" evidence="6">
    <location>
        <position position="87"/>
    </location>
    <ligand>
        <name>ATP</name>
        <dbReference type="ChEBI" id="CHEBI:30616"/>
    </ligand>
</feature>
<dbReference type="EMBL" id="CAJOBF010002237">
    <property type="protein sequence ID" value="CAF4020233.1"/>
    <property type="molecule type" value="Genomic_DNA"/>
</dbReference>
<evidence type="ECO:0000313" key="20">
    <source>
        <dbReference type="Proteomes" id="UP000663842"/>
    </source>
</evidence>
<feature type="compositionally biased region" description="Low complexity" evidence="8">
    <location>
        <begin position="10"/>
        <end position="24"/>
    </location>
</feature>
<dbReference type="Gene3D" id="1.10.510.10">
    <property type="entry name" value="Transferase(Phosphotransferase) domain 1"/>
    <property type="match status" value="1"/>
</dbReference>
<dbReference type="EMBL" id="CAJNRG010001602">
    <property type="protein sequence ID" value="CAF2034619.1"/>
    <property type="molecule type" value="Genomic_DNA"/>
</dbReference>
<dbReference type="EMBL" id="CAJNRF010004638">
    <property type="protein sequence ID" value="CAF2062439.1"/>
    <property type="molecule type" value="Genomic_DNA"/>
</dbReference>
<evidence type="ECO:0000256" key="4">
    <source>
        <dbReference type="ARBA" id="ARBA00022777"/>
    </source>
</evidence>
<reference evidence="19" key="1">
    <citation type="submission" date="2021-02" db="EMBL/GenBank/DDBJ databases">
        <authorList>
            <person name="Nowell W R."/>
        </authorList>
    </citation>
    <scope>NUCLEOTIDE SEQUENCE</scope>
</reference>
<dbReference type="PROSITE" id="PS51285">
    <property type="entry name" value="AGC_KINASE_CTER"/>
    <property type="match status" value="1"/>
</dbReference>
<evidence type="ECO:0000313" key="17">
    <source>
        <dbReference type="EMBL" id="CAF3942042.1"/>
    </source>
</evidence>
<evidence type="ECO:0000313" key="15">
    <source>
        <dbReference type="EMBL" id="CAF2182616.1"/>
    </source>
</evidence>
<dbReference type="Proteomes" id="UP000663824">
    <property type="component" value="Unassembled WGS sequence"/>
</dbReference>
<evidence type="ECO:0000256" key="3">
    <source>
        <dbReference type="ARBA" id="ARBA00022741"/>
    </source>
</evidence>
<evidence type="ECO:0000256" key="5">
    <source>
        <dbReference type="ARBA" id="ARBA00022840"/>
    </source>
</evidence>
<evidence type="ECO:0000313" key="13">
    <source>
        <dbReference type="EMBL" id="CAF2034619.1"/>
    </source>
</evidence>
<dbReference type="Gene3D" id="3.30.200.20">
    <property type="entry name" value="Phosphorylase Kinase, domain 1"/>
    <property type="match status" value="1"/>
</dbReference>
<dbReference type="SMART" id="SM00220">
    <property type="entry name" value="S_TKc"/>
    <property type="match status" value="1"/>
</dbReference>
<dbReference type="Proteomes" id="UP000663856">
    <property type="component" value="Unassembled WGS sequence"/>
</dbReference>
<dbReference type="EMBL" id="CAJNRE010018863">
    <property type="protein sequence ID" value="CAF2182616.1"/>
    <property type="molecule type" value="Genomic_DNA"/>
</dbReference>
<dbReference type="AlphaFoldDB" id="A0A819PY78"/>
<dbReference type="Proteomes" id="UP000676336">
    <property type="component" value="Unassembled WGS sequence"/>
</dbReference>
<keyword evidence="21" id="KW-1185">Reference proteome</keyword>
<organism evidence="19 20">
    <name type="scientific">Rotaria magnacalcarata</name>
    <dbReference type="NCBI Taxonomy" id="392030"/>
    <lineage>
        <taxon>Eukaryota</taxon>
        <taxon>Metazoa</taxon>
        <taxon>Spiralia</taxon>
        <taxon>Gnathifera</taxon>
        <taxon>Rotifera</taxon>
        <taxon>Eurotatoria</taxon>
        <taxon>Bdelloidea</taxon>
        <taxon>Philodinida</taxon>
        <taxon>Philodinidae</taxon>
        <taxon>Rotaria</taxon>
    </lineage>
</organism>
<dbReference type="InterPro" id="IPR008271">
    <property type="entry name" value="Ser/Thr_kinase_AS"/>
</dbReference>
<dbReference type="Pfam" id="PF00069">
    <property type="entry name" value="Pkinase"/>
    <property type="match status" value="1"/>
</dbReference>
<dbReference type="GO" id="GO:0005952">
    <property type="term" value="C:cAMP-dependent protein kinase complex"/>
    <property type="evidence" value="ECO:0007669"/>
    <property type="project" value="TreeGrafter"/>
</dbReference>
<keyword evidence="2" id="KW-0808">Transferase</keyword>
<dbReference type="EMBL" id="CAJOBI010000333">
    <property type="protein sequence ID" value="CAF3815451.1"/>
    <property type="molecule type" value="Genomic_DNA"/>
</dbReference>
<evidence type="ECO:0000259" key="9">
    <source>
        <dbReference type="PROSITE" id="PS50011"/>
    </source>
</evidence>
<evidence type="ECO:0000256" key="2">
    <source>
        <dbReference type="ARBA" id="ARBA00022679"/>
    </source>
</evidence>
<evidence type="ECO:0000256" key="7">
    <source>
        <dbReference type="RuleBase" id="RU000304"/>
    </source>
</evidence>
<dbReference type="EMBL" id="CAJOBH010003195">
    <property type="protein sequence ID" value="CAF3942042.1"/>
    <property type="molecule type" value="Genomic_DNA"/>
</dbReference>
<comment type="similarity">
    <text evidence="7">Belongs to the protein kinase superfamily.</text>
</comment>
<dbReference type="SMART" id="SM00133">
    <property type="entry name" value="S_TK_X"/>
    <property type="match status" value="1"/>
</dbReference>
<dbReference type="GO" id="GO:0005829">
    <property type="term" value="C:cytosol"/>
    <property type="evidence" value="ECO:0007669"/>
    <property type="project" value="TreeGrafter"/>
</dbReference>
<evidence type="ECO:0000256" key="1">
    <source>
        <dbReference type="ARBA" id="ARBA00022527"/>
    </source>
</evidence>
<dbReference type="OrthoDB" id="63267at2759"/>
<feature type="domain" description="AGC-kinase C-terminal" evidence="10">
    <location>
        <begin position="314"/>
        <end position="367"/>
    </location>
</feature>
<dbReference type="Proteomes" id="UP000681967">
    <property type="component" value="Unassembled WGS sequence"/>
</dbReference>
<dbReference type="PANTHER" id="PTHR24353">
    <property type="entry name" value="CYCLIC NUCLEOTIDE-DEPENDENT PROTEIN KINASE"/>
    <property type="match status" value="1"/>
</dbReference>
<evidence type="ECO:0000259" key="10">
    <source>
        <dbReference type="PROSITE" id="PS51285"/>
    </source>
</evidence>
<sequence>MTSRASIQAHSLSTSSHTTESPLSNRASNDNDTILMAKIFSRVSLAEREERQQSLDRLEMLKTVGTGSYGRVIVSRDRDTGNYYALKIFPINHVVQSRQTEHVKSEKEILSVIKHPFIIRLYWTHHSEQFLYMLLDYVPGGELFTYMKKRGTFDLKTSLFYISEITLAFEYLHSLQVVYRDLKPENLLLDGEGHIKLVDFGFAKKILNKTFTTCGTPDYLSPELFKGTGHNKSTDWWSLGILLFEMLSGVTPFNPNQNENEIPSRVLAGRITWSRTIDEQSKAFIKKLLNQNPDKRLGAGRNGSREVKEQPFFSTIKWDDVYARKLKPPIIPAVQHPGDTSCFDQYKEDWRSAPFASDKELELFADF</sequence>
<keyword evidence="5 6" id="KW-0067">ATP-binding</keyword>
<dbReference type="Proteomes" id="UP000663866">
    <property type="component" value="Unassembled WGS sequence"/>
</dbReference>
<dbReference type="Proteomes" id="UP000663842">
    <property type="component" value="Unassembled WGS sequence"/>
</dbReference>
<evidence type="ECO:0000313" key="12">
    <source>
        <dbReference type="EMBL" id="CAF1456667.1"/>
    </source>
</evidence>
<dbReference type="PANTHER" id="PTHR24353:SF37">
    <property type="entry name" value="CAMP-DEPENDENT PROTEIN KINASE CATALYTIC SUBUNIT PRKX"/>
    <property type="match status" value="1"/>
</dbReference>
<evidence type="ECO:0000256" key="6">
    <source>
        <dbReference type="PROSITE-ProRule" id="PRU10141"/>
    </source>
</evidence>
<dbReference type="EMBL" id="CAJNOW010002452">
    <property type="protein sequence ID" value="CAF1351446.1"/>
    <property type="molecule type" value="Genomic_DNA"/>
</dbReference>
<dbReference type="InterPro" id="IPR011009">
    <property type="entry name" value="Kinase-like_dom_sf"/>
</dbReference>
<feature type="region of interest" description="Disordered" evidence="8">
    <location>
        <begin position="1"/>
        <end position="29"/>
    </location>
</feature>
<dbReference type="PROSITE" id="PS00107">
    <property type="entry name" value="PROTEIN_KINASE_ATP"/>
    <property type="match status" value="1"/>
</dbReference>
<gene>
    <name evidence="17" type="ORF">BYL167_LOCUS10568</name>
    <name evidence="12" type="ORF">CJN711_LOCUS24877</name>
    <name evidence="11" type="ORF">KQP761_LOCUS7261</name>
    <name evidence="15" type="ORF">MBJ925_LOCUS34441</name>
    <name evidence="18" type="ORF">OVN521_LOCUS12643</name>
    <name evidence="16" type="ORF">SMN809_LOCUS1976</name>
    <name evidence="19" type="ORF">UXM345_LOCUS17323</name>
    <name evidence="14" type="ORF">WKI299_LOCUS12389</name>
    <name evidence="13" type="ORF">XDN619_LOCUS5692</name>
</gene>
<dbReference type="GO" id="GO:0005524">
    <property type="term" value="F:ATP binding"/>
    <property type="evidence" value="ECO:0007669"/>
    <property type="project" value="UniProtKB-UniRule"/>
</dbReference>
<keyword evidence="4" id="KW-0418">Kinase</keyword>
<dbReference type="EMBL" id="CAJOBG010001782">
    <property type="protein sequence ID" value="CAF3958206.1"/>
    <property type="molecule type" value="Genomic_DNA"/>
</dbReference>
<dbReference type="Proteomes" id="UP000663834">
    <property type="component" value="Unassembled WGS sequence"/>
</dbReference>
<name>A0A819PY78_9BILA</name>
<protein>
    <submittedName>
        <fullName evidence="19">Uncharacterized protein</fullName>
    </submittedName>
</protein>